<sequence length="400" mass="45991">MSLILYVTADYFKLPQTTLKRFNILADVLNLQLTVKKTEYDPHYIYLDGKNPPNAYTMATDTNLRPLITINNPVNDITVSAALDNLLTVMHEIDRMKQVWLDYEYNNKAPDEIYNKNKQDIMVLLKYLDKLMTDKYAAVDDKYKMFLIDEKTIILDILLAATLSDLFCNAFDEMTIKSLGCMTTWFFNMCDNAVVIKHLGQITPSHLQKYPPPDIKDIVWQSPLATDDVKDDKNIVSNKPPLTKSLLDKCKLVYNLSKWINDGKVFNSDIVWSKLKNSSYCVYTSYSAADITDYQKYIQDVLPIARPWDTNDIIEHTTTGFNQYCLGAVNVITVAENKYQLEGVWIFTQSDVPTELSDFAKHNRWYKLDIDNETDKHIIQTYLAGGSIGDTPVVFSTFVY</sequence>
<accession>A0A3G4ZX23</accession>
<reference evidence="1" key="1">
    <citation type="submission" date="2018-10" db="EMBL/GenBank/DDBJ databases">
        <title>Hidden diversity of soil giant viruses.</title>
        <authorList>
            <person name="Schulz F."/>
            <person name="Alteio L."/>
            <person name="Goudeau D."/>
            <person name="Ryan E.M."/>
            <person name="Malmstrom R.R."/>
            <person name="Blanchard J."/>
            <person name="Woyke T."/>
        </authorList>
    </citation>
    <scope>NUCLEOTIDE SEQUENCE</scope>
    <source>
        <strain evidence="1">FNV1</strain>
    </source>
</reference>
<dbReference type="SUPFAM" id="SSF89942">
    <property type="entry name" value="eEF1-gamma domain"/>
    <property type="match status" value="1"/>
</dbReference>
<gene>
    <name evidence="1" type="ORF">Faunusvirus14_12</name>
</gene>
<proteinExistence type="predicted"/>
<organism evidence="1">
    <name type="scientific">Faunusvirus sp</name>
    <dbReference type="NCBI Taxonomy" id="2487766"/>
    <lineage>
        <taxon>Viruses</taxon>
        <taxon>Varidnaviria</taxon>
        <taxon>Bamfordvirae</taxon>
        <taxon>Nucleocytoviricota</taxon>
        <taxon>Megaviricetes</taxon>
        <taxon>Imitervirales</taxon>
        <taxon>Mimiviridae</taxon>
    </lineage>
</organism>
<name>A0A3G4ZX23_9VIRU</name>
<dbReference type="Gene3D" id="1.20.1050.10">
    <property type="match status" value="1"/>
</dbReference>
<dbReference type="Gene3D" id="3.30.70.1010">
    <property type="entry name" value="Translation elongation factor EF1B, gamma chain, conserved domain"/>
    <property type="match status" value="1"/>
</dbReference>
<dbReference type="InterPro" id="IPR036433">
    <property type="entry name" value="EF1B_G_C_sf"/>
</dbReference>
<protein>
    <submittedName>
        <fullName evidence="1">Uncharacterized protein</fullName>
    </submittedName>
</protein>
<evidence type="ECO:0000313" key="1">
    <source>
        <dbReference type="EMBL" id="AYV79445.1"/>
    </source>
</evidence>
<dbReference type="EMBL" id="MK072145">
    <property type="protein sequence ID" value="AYV79445.1"/>
    <property type="molecule type" value="Genomic_DNA"/>
</dbReference>